<keyword evidence="1" id="KW-1133">Transmembrane helix</keyword>
<gene>
    <name evidence="2" type="ORF">ISQ63_02210</name>
</gene>
<dbReference type="AlphaFoldDB" id="A0A937HZP2"/>
<keyword evidence="1" id="KW-0812">Transmembrane</keyword>
<sequence length="52" mass="6165">MFYFLLLAWLMASYMALFSSRMKDSPLKPYGWSIWFLVTVIVLGSLISEWVR</sequence>
<protein>
    <submittedName>
        <fullName evidence="2">Uncharacterized protein</fullName>
    </submittedName>
</protein>
<keyword evidence="1" id="KW-0472">Membrane</keyword>
<organism evidence="2 3">
    <name type="scientific">SAR86 cluster bacterium</name>
    <dbReference type="NCBI Taxonomy" id="2030880"/>
    <lineage>
        <taxon>Bacteria</taxon>
        <taxon>Pseudomonadati</taxon>
        <taxon>Pseudomonadota</taxon>
        <taxon>Gammaproteobacteria</taxon>
        <taxon>SAR86 cluster</taxon>
    </lineage>
</organism>
<feature type="transmembrane region" description="Helical" evidence="1">
    <location>
        <begin position="32"/>
        <end position="51"/>
    </location>
</feature>
<comment type="caution">
    <text evidence="2">The sequence shown here is derived from an EMBL/GenBank/DDBJ whole genome shotgun (WGS) entry which is preliminary data.</text>
</comment>
<proteinExistence type="predicted"/>
<reference evidence="2" key="1">
    <citation type="submission" date="2020-10" db="EMBL/GenBank/DDBJ databases">
        <title>Microbiome of the Black Sea water column analyzed by genome centric metagenomics.</title>
        <authorList>
            <person name="Cabello-Yeves P.J."/>
            <person name="Callieri C."/>
            <person name="Picazo A."/>
            <person name="Mehrshad M."/>
            <person name="Haro-Moreno J.M."/>
            <person name="Roda-Garcia J."/>
            <person name="Dzembekova N."/>
            <person name="Slabakova V."/>
            <person name="Slabakova N."/>
            <person name="Moncheva S."/>
            <person name="Rodriguez-Valera F."/>
        </authorList>
    </citation>
    <scope>NUCLEOTIDE SEQUENCE</scope>
    <source>
        <strain evidence="2">BS307-5m-G49</strain>
    </source>
</reference>
<evidence type="ECO:0000313" key="3">
    <source>
        <dbReference type="Proteomes" id="UP000744438"/>
    </source>
</evidence>
<accession>A0A937HZP2</accession>
<name>A0A937HZP2_9GAMM</name>
<dbReference type="EMBL" id="JADHQC010000008">
    <property type="protein sequence ID" value="MBL6811679.1"/>
    <property type="molecule type" value="Genomic_DNA"/>
</dbReference>
<dbReference type="Proteomes" id="UP000744438">
    <property type="component" value="Unassembled WGS sequence"/>
</dbReference>
<evidence type="ECO:0000313" key="2">
    <source>
        <dbReference type="EMBL" id="MBL6811679.1"/>
    </source>
</evidence>
<evidence type="ECO:0000256" key="1">
    <source>
        <dbReference type="SAM" id="Phobius"/>
    </source>
</evidence>